<feature type="binding site" evidence="7">
    <location>
        <position position="22"/>
    </location>
    <ligand>
        <name>3-phosphoshikimate</name>
        <dbReference type="ChEBI" id="CHEBI:145989"/>
    </ligand>
</feature>
<comment type="similarity">
    <text evidence="2 7">Belongs to the EPSP synthase family.</text>
</comment>
<feature type="binding site" evidence="7">
    <location>
        <position position="21"/>
    </location>
    <ligand>
        <name>phosphoenolpyruvate</name>
        <dbReference type="ChEBI" id="CHEBI:58702"/>
    </ligand>
</feature>
<keyword evidence="7" id="KW-0963">Cytoplasm</keyword>
<dbReference type="AlphaFoldDB" id="A0A449BD42"/>
<feature type="domain" description="Enolpyruvate transferase" evidence="8">
    <location>
        <begin position="8"/>
        <end position="411"/>
    </location>
</feature>
<dbReference type="UniPathway" id="UPA00053">
    <property type="reaction ID" value="UER00089"/>
</dbReference>
<keyword evidence="5 7" id="KW-0057">Aromatic amino acid biosynthesis</keyword>
<proteinExistence type="inferred from homology"/>
<evidence type="ECO:0000256" key="4">
    <source>
        <dbReference type="ARBA" id="ARBA00022679"/>
    </source>
</evidence>
<dbReference type="GO" id="GO:0009073">
    <property type="term" value="P:aromatic amino acid family biosynthetic process"/>
    <property type="evidence" value="ECO:0007669"/>
    <property type="project" value="UniProtKB-KW"/>
</dbReference>
<dbReference type="Proteomes" id="UP000289841">
    <property type="component" value="Chromosome"/>
</dbReference>
<feature type="binding site" evidence="7">
    <location>
        <position position="119"/>
    </location>
    <ligand>
        <name>phosphoenolpyruvate</name>
        <dbReference type="ChEBI" id="CHEBI:58702"/>
    </ligand>
</feature>
<dbReference type="HAMAP" id="MF_00210">
    <property type="entry name" value="EPSP_synth"/>
    <property type="match status" value="1"/>
</dbReference>
<dbReference type="InterPro" id="IPR001986">
    <property type="entry name" value="Enolpyruvate_Tfrase_dom"/>
</dbReference>
<dbReference type="InterPro" id="IPR006264">
    <property type="entry name" value="EPSP_synthase"/>
</dbReference>
<dbReference type="PANTHER" id="PTHR21090:SF5">
    <property type="entry name" value="PENTAFUNCTIONAL AROM POLYPEPTIDE"/>
    <property type="match status" value="1"/>
</dbReference>
<sequence length="422" mass="47206">MSRIIIYPSEIKGDVNIVSSKSLSHRYLIAASLAKGESKITNVLKSKDLDATINVLKNLCVDISSKDDINYLVRSNGLNPTDKTLDVYESGSTLRFIIPLLWLFSNESSIKMQEGLSVRPLTIYNDIANKYQYKLTKLNNQLKVSGPLKSGVYEIDGSISSQFISGLLFALPLVNGDSKIIIKNHLASKSYIDLTLDVLDKTGIKIEINRNEFIIKGNQNYQAIDTEIEGDYSAAAFFIVLAILKNIEFTINNLSEKSLQGDKEILNIIKKMGVKYSFNGNKLTIYKHETLNAPVIDLMNIPDLGPILMVLASSIDSVTVFKNISRLKIKESDRLQAIKNNLEKQGVIFNIQEEELFITGVKSFKGNQVFDTYNDHRIAMALAVYGLCSENEVILNDYTVVEKSYPCFFEDIKNIGGIVKND</sequence>
<feature type="binding site" evidence="7">
    <location>
        <position position="334"/>
    </location>
    <ligand>
        <name>phosphoenolpyruvate</name>
        <dbReference type="ChEBI" id="CHEBI:58702"/>
    </ligand>
</feature>
<accession>A0A449BD42</accession>
<feature type="active site" description="Proton acceptor" evidence="7">
    <location>
        <position position="303"/>
    </location>
</feature>
<dbReference type="STRING" id="1278311.GCA_000428705_00914"/>
<reference evidence="9 10" key="1">
    <citation type="submission" date="2019-01" db="EMBL/GenBank/DDBJ databases">
        <authorList>
            <consortium name="Pathogen Informatics"/>
        </authorList>
    </citation>
    <scope>NUCLEOTIDE SEQUENCE [LARGE SCALE GENOMIC DNA]</scope>
    <source>
        <strain evidence="9 10">NCTC10138</strain>
    </source>
</reference>
<feature type="binding site" evidence="7">
    <location>
        <position position="403"/>
    </location>
    <ligand>
        <name>phosphoenolpyruvate</name>
        <dbReference type="ChEBI" id="CHEBI:58702"/>
    </ligand>
</feature>
<comment type="subunit">
    <text evidence="7">Monomer.</text>
</comment>
<evidence type="ECO:0000256" key="6">
    <source>
        <dbReference type="ARBA" id="ARBA00044633"/>
    </source>
</evidence>
<evidence type="ECO:0000256" key="5">
    <source>
        <dbReference type="ARBA" id="ARBA00023141"/>
    </source>
</evidence>
<keyword evidence="3 7" id="KW-0028">Amino-acid biosynthesis</keyword>
<dbReference type="EC" id="2.5.1.19" evidence="7"/>
<dbReference type="SUPFAM" id="SSF55205">
    <property type="entry name" value="EPT/RTPC-like"/>
    <property type="match status" value="1"/>
</dbReference>
<dbReference type="RefSeq" id="WP_026390473.1">
    <property type="nucleotide sequence ID" value="NZ_LR215048.1"/>
</dbReference>
<comment type="pathway">
    <text evidence="1 7">Metabolic intermediate biosynthesis; chorismate biosynthesis; chorismate from D-erythrose 4-phosphate and phosphoenolpyruvate: step 6/7.</text>
</comment>
<comment type="caution">
    <text evidence="7">Lacks conserved residue(s) required for the propagation of feature annotation.</text>
</comment>
<feature type="binding site" evidence="7">
    <location>
        <position position="162"/>
    </location>
    <ligand>
        <name>3-phosphoshikimate</name>
        <dbReference type="ChEBI" id="CHEBI:145989"/>
    </ligand>
</feature>
<feature type="binding site" evidence="7">
    <location>
        <position position="188"/>
    </location>
    <ligand>
        <name>3-phosphoshikimate</name>
        <dbReference type="ChEBI" id="CHEBI:145989"/>
    </ligand>
</feature>
<evidence type="ECO:0000259" key="8">
    <source>
        <dbReference type="Pfam" id="PF00275"/>
    </source>
</evidence>
<feature type="binding site" evidence="7">
    <location>
        <position position="377"/>
    </location>
    <ligand>
        <name>phosphoenolpyruvate</name>
        <dbReference type="ChEBI" id="CHEBI:58702"/>
    </ligand>
</feature>
<feature type="binding site" evidence="7">
    <location>
        <position position="160"/>
    </location>
    <ligand>
        <name>3-phosphoshikimate</name>
        <dbReference type="ChEBI" id="CHEBI:145989"/>
    </ligand>
</feature>
<feature type="binding site" evidence="7">
    <location>
        <position position="161"/>
    </location>
    <ligand>
        <name>3-phosphoshikimate</name>
        <dbReference type="ChEBI" id="CHEBI:145989"/>
    </ligand>
</feature>
<dbReference type="GO" id="GO:0003866">
    <property type="term" value="F:3-phosphoshikimate 1-carboxyvinyltransferase activity"/>
    <property type="evidence" value="ECO:0007669"/>
    <property type="project" value="UniProtKB-UniRule"/>
</dbReference>
<feature type="binding site" evidence="7">
    <location>
        <position position="330"/>
    </location>
    <ligand>
        <name>3-phosphoshikimate</name>
        <dbReference type="ChEBI" id="CHEBI:145989"/>
    </ligand>
</feature>
<dbReference type="Pfam" id="PF00275">
    <property type="entry name" value="EPSP_synthase"/>
    <property type="match status" value="1"/>
</dbReference>
<dbReference type="CDD" id="cd01556">
    <property type="entry name" value="EPSP_synthase"/>
    <property type="match status" value="1"/>
</dbReference>
<protein>
    <recommendedName>
        <fullName evidence="7">3-phosphoshikimate 1-carboxyvinyltransferase</fullName>
        <ecNumber evidence="7">2.5.1.19</ecNumber>
    </recommendedName>
    <alternativeName>
        <fullName evidence="7">5-enolpyruvylshikimate-3-phosphate synthase</fullName>
        <shortName evidence="7">EPSP synthase</shortName>
        <shortName evidence="7">EPSPS</shortName>
    </alternativeName>
</protein>
<dbReference type="EMBL" id="LR215048">
    <property type="protein sequence ID" value="VEU80348.1"/>
    <property type="molecule type" value="Genomic_DNA"/>
</dbReference>
<feature type="binding site" evidence="7">
    <location>
        <position position="162"/>
    </location>
    <ligand>
        <name>phosphoenolpyruvate</name>
        <dbReference type="ChEBI" id="CHEBI:58702"/>
    </ligand>
</feature>
<feature type="binding site" evidence="7">
    <location>
        <position position="26"/>
    </location>
    <ligand>
        <name>3-phosphoshikimate</name>
        <dbReference type="ChEBI" id="CHEBI:145989"/>
    </ligand>
</feature>
<dbReference type="InterPro" id="IPR036968">
    <property type="entry name" value="Enolpyruvate_Tfrase_sf"/>
</dbReference>
<organism evidence="9 10">
    <name type="scientific">Haploplasma axanthum</name>
    <name type="common">Acholeplasma axanthum</name>
    <dbReference type="NCBI Taxonomy" id="29552"/>
    <lineage>
        <taxon>Bacteria</taxon>
        <taxon>Bacillati</taxon>
        <taxon>Mycoplasmatota</taxon>
        <taxon>Mollicutes</taxon>
        <taxon>Acholeplasmatales</taxon>
        <taxon>Acholeplasmataceae</taxon>
        <taxon>Haploplasma</taxon>
    </lineage>
</organism>
<evidence type="ECO:0000313" key="9">
    <source>
        <dbReference type="EMBL" id="VEU80348.1"/>
    </source>
</evidence>
<dbReference type="PANTHER" id="PTHR21090">
    <property type="entry name" value="AROM/DEHYDROQUINATE SYNTHASE"/>
    <property type="match status" value="1"/>
</dbReference>
<feature type="binding site" evidence="7">
    <location>
        <position position="91"/>
    </location>
    <ligand>
        <name>phosphoenolpyruvate</name>
        <dbReference type="ChEBI" id="CHEBI:58702"/>
    </ligand>
</feature>
<evidence type="ECO:0000256" key="2">
    <source>
        <dbReference type="ARBA" id="ARBA00009948"/>
    </source>
</evidence>
<comment type="function">
    <text evidence="7">Catalyzes the transfer of the enolpyruvyl moiety of phosphoenolpyruvate (PEP) to the 5-hydroxyl of shikimate-3-phosphate (S3P) to produce enolpyruvyl shikimate-3-phosphate and inorganic phosphate.</text>
</comment>
<dbReference type="GO" id="GO:0009423">
    <property type="term" value="P:chorismate biosynthetic process"/>
    <property type="evidence" value="ECO:0007669"/>
    <property type="project" value="UniProtKB-UniRule"/>
</dbReference>
<keyword evidence="4 7" id="KW-0808">Transferase</keyword>
<dbReference type="NCBIfam" id="TIGR01356">
    <property type="entry name" value="aroA"/>
    <property type="match status" value="1"/>
</dbReference>
<keyword evidence="10" id="KW-1185">Reference proteome</keyword>
<feature type="binding site" evidence="7">
    <location>
        <position position="21"/>
    </location>
    <ligand>
        <name>3-phosphoshikimate</name>
        <dbReference type="ChEBI" id="CHEBI:145989"/>
    </ligand>
</feature>
<dbReference type="KEGG" id="aaxa:NCTC10138_00717"/>
<feature type="binding site" evidence="7">
    <location>
        <position position="303"/>
    </location>
    <ligand>
        <name>3-phosphoshikimate</name>
        <dbReference type="ChEBI" id="CHEBI:145989"/>
    </ligand>
</feature>
<comment type="catalytic activity">
    <reaction evidence="6">
        <text>3-phosphoshikimate + phosphoenolpyruvate = 5-O-(1-carboxyvinyl)-3-phosphoshikimate + phosphate</text>
        <dbReference type="Rhea" id="RHEA:21256"/>
        <dbReference type="ChEBI" id="CHEBI:43474"/>
        <dbReference type="ChEBI" id="CHEBI:57701"/>
        <dbReference type="ChEBI" id="CHEBI:58702"/>
        <dbReference type="ChEBI" id="CHEBI:145989"/>
        <dbReference type="EC" id="2.5.1.19"/>
    </reaction>
    <physiologicalReaction direction="left-to-right" evidence="6">
        <dbReference type="Rhea" id="RHEA:21257"/>
    </physiologicalReaction>
</comment>
<evidence type="ECO:0000256" key="3">
    <source>
        <dbReference type="ARBA" id="ARBA00022605"/>
    </source>
</evidence>
<dbReference type="Gene3D" id="3.65.10.10">
    <property type="entry name" value="Enolpyruvate transferase domain"/>
    <property type="match status" value="2"/>
</dbReference>
<dbReference type="GO" id="GO:0008652">
    <property type="term" value="P:amino acid biosynthetic process"/>
    <property type="evidence" value="ECO:0007669"/>
    <property type="project" value="UniProtKB-KW"/>
</dbReference>
<dbReference type="InterPro" id="IPR013792">
    <property type="entry name" value="RNA3'P_cycl/enolpyr_Trfase_a/b"/>
</dbReference>
<evidence type="ECO:0000313" key="10">
    <source>
        <dbReference type="Proteomes" id="UP000289841"/>
    </source>
</evidence>
<name>A0A449BD42_HAPAX</name>
<comment type="subcellular location">
    <subcellularLocation>
        <location evidence="7">Cytoplasm</location>
    </subcellularLocation>
</comment>
<evidence type="ECO:0000256" key="7">
    <source>
        <dbReference type="HAMAP-Rule" id="MF_00210"/>
    </source>
</evidence>
<dbReference type="OrthoDB" id="9809920at2"/>
<dbReference type="GO" id="GO:0005737">
    <property type="term" value="C:cytoplasm"/>
    <property type="evidence" value="ECO:0007669"/>
    <property type="project" value="UniProtKB-SubCell"/>
</dbReference>
<dbReference type="PIRSF" id="PIRSF000505">
    <property type="entry name" value="EPSPS"/>
    <property type="match status" value="1"/>
</dbReference>
<gene>
    <name evidence="7 9" type="primary">aroA</name>
    <name evidence="9" type="ORF">NCTC10138_00717</name>
</gene>
<evidence type="ECO:0000256" key="1">
    <source>
        <dbReference type="ARBA" id="ARBA00004811"/>
    </source>
</evidence>